<comment type="caution">
    <text evidence="1">The sequence shown here is derived from an EMBL/GenBank/DDBJ whole genome shotgun (WGS) entry which is preliminary data.</text>
</comment>
<dbReference type="EMBL" id="REGN01002302">
    <property type="protein sequence ID" value="RNA28997.1"/>
    <property type="molecule type" value="Genomic_DNA"/>
</dbReference>
<name>A0A3M7S088_BRAPC</name>
<evidence type="ECO:0000313" key="1">
    <source>
        <dbReference type="EMBL" id="RNA28997.1"/>
    </source>
</evidence>
<proteinExistence type="predicted"/>
<accession>A0A3M7S088</accession>
<reference evidence="1 2" key="1">
    <citation type="journal article" date="2018" name="Sci. Rep.">
        <title>Genomic signatures of local adaptation to the degree of environmental predictability in rotifers.</title>
        <authorList>
            <person name="Franch-Gras L."/>
            <person name="Hahn C."/>
            <person name="Garcia-Roger E.M."/>
            <person name="Carmona M.J."/>
            <person name="Serra M."/>
            <person name="Gomez A."/>
        </authorList>
    </citation>
    <scope>NUCLEOTIDE SEQUENCE [LARGE SCALE GENOMIC DNA]</scope>
    <source>
        <strain evidence="1">HYR1</strain>
    </source>
</reference>
<dbReference type="Proteomes" id="UP000276133">
    <property type="component" value="Unassembled WGS sequence"/>
</dbReference>
<dbReference type="AlphaFoldDB" id="A0A3M7S088"/>
<protein>
    <submittedName>
        <fullName evidence="1">Uncharacterized protein</fullName>
    </submittedName>
</protein>
<sequence length="59" mass="6634">MGENTGCIINCHAESGNFIYFLSLNTISLISNASKKKLKIKYRISSEEDQIRVANLKNN</sequence>
<keyword evidence="2" id="KW-1185">Reference proteome</keyword>
<evidence type="ECO:0000313" key="2">
    <source>
        <dbReference type="Proteomes" id="UP000276133"/>
    </source>
</evidence>
<gene>
    <name evidence="1" type="ORF">BpHYR1_011993</name>
</gene>
<organism evidence="1 2">
    <name type="scientific">Brachionus plicatilis</name>
    <name type="common">Marine rotifer</name>
    <name type="synonym">Brachionus muelleri</name>
    <dbReference type="NCBI Taxonomy" id="10195"/>
    <lineage>
        <taxon>Eukaryota</taxon>
        <taxon>Metazoa</taxon>
        <taxon>Spiralia</taxon>
        <taxon>Gnathifera</taxon>
        <taxon>Rotifera</taxon>
        <taxon>Eurotatoria</taxon>
        <taxon>Monogononta</taxon>
        <taxon>Pseudotrocha</taxon>
        <taxon>Ploima</taxon>
        <taxon>Brachionidae</taxon>
        <taxon>Brachionus</taxon>
    </lineage>
</organism>